<comment type="catalytic activity">
    <reaction evidence="11">
        <text>citrate = D-threo-isocitrate</text>
        <dbReference type="Rhea" id="RHEA:10336"/>
        <dbReference type="ChEBI" id="CHEBI:15562"/>
        <dbReference type="ChEBI" id="CHEBI:16947"/>
        <dbReference type="EC" id="4.2.1.3"/>
    </reaction>
</comment>
<protein>
    <recommendedName>
        <fullName evidence="5">Aconitate hydratase A</fullName>
        <ecNumber evidence="4">4.2.1.3</ecNumber>
    </recommendedName>
</protein>
<comment type="similarity">
    <text evidence="3">Belongs to the aconitase/IPM isomerase family.</text>
</comment>
<dbReference type="OrthoDB" id="9764318at2"/>
<evidence type="ECO:0000256" key="1">
    <source>
        <dbReference type="ARBA" id="ARBA00001966"/>
    </source>
</evidence>
<proteinExistence type="inferred from homology"/>
<dbReference type="NCBIfam" id="NF009520">
    <property type="entry name" value="PRK12881.1"/>
    <property type="match status" value="1"/>
</dbReference>
<comment type="pathway">
    <text evidence="2">Carbohydrate metabolism; tricarboxylic acid cycle; isocitrate from oxaloacetate: step 2/2.</text>
</comment>
<evidence type="ECO:0000259" key="14">
    <source>
        <dbReference type="Pfam" id="PF00694"/>
    </source>
</evidence>
<dbReference type="Proteomes" id="UP000295371">
    <property type="component" value="Unassembled WGS sequence"/>
</dbReference>
<dbReference type="InterPro" id="IPR044137">
    <property type="entry name" value="AcnA_IRP_Swivel"/>
</dbReference>
<feature type="compositionally biased region" description="Basic and acidic residues" evidence="12">
    <location>
        <begin position="432"/>
        <end position="454"/>
    </location>
</feature>
<dbReference type="InterPro" id="IPR015931">
    <property type="entry name" value="Acnase/IPM_dHydase_lsu_aba_1/3"/>
</dbReference>
<dbReference type="AlphaFoldDB" id="A0A4R7J741"/>
<keyword evidence="8" id="KW-0408">Iron</keyword>
<accession>A0A4R7J741</accession>
<dbReference type="EMBL" id="SOAW01000001">
    <property type="protein sequence ID" value="TDT33240.1"/>
    <property type="molecule type" value="Genomic_DNA"/>
</dbReference>
<keyword evidence="16" id="KW-1185">Reference proteome</keyword>
<evidence type="ECO:0000256" key="9">
    <source>
        <dbReference type="ARBA" id="ARBA00023014"/>
    </source>
</evidence>
<dbReference type="NCBIfam" id="NF006757">
    <property type="entry name" value="PRK09277.1"/>
    <property type="match status" value="1"/>
</dbReference>
<dbReference type="InterPro" id="IPR000573">
    <property type="entry name" value="AconitaseA/IPMdHydase_ssu_swvl"/>
</dbReference>
<evidence type="ECO:0000259" key="13">
    <source>
        <dbReference type="Pfam" id="PF00330"/>
    </source>
</evidence>
<dbReference type="GO" id="GO:0051536">
    <property type="term" value="F:iron-sulfur cluster binding"/>
    <property type="evidence" value="ECO:0007669"/>
    <property type="project" value="UniProtKB-KW"/>
</dbReference>
<dbReference type="Gene3D" id="3.20.19.10">
    <property type="entry name" value="Aconitase, domain 4"/>
    <property type="match status" value="1"/>
</dbReference>
<gene>
    <name evidence="15" type="ORF">CLV29_0845</name>
</gene>
<dbReference type="RefSeq" id="WP_133753784.1">
    <property type="nucleotide sequence ID" value="NZ_SOAW01000001.1"/>
</dbReference>
<keyword evidence="6" id="KW-0816">Tricarboxylic acid cycle</keyword>
<keyword evidence="9" id="KW-0411">Iron-sulfur</keyword>
<evidence type="ECO:0000256" key="10">
    <source>
        <dbReference type="ARBA" id="ARBA00023239"/>
    </source>
</evidence>
<dbReference type="InterPro" id="IPR001030">
    <property type="entry name" value="Acoase/IPM_deHydtase_lsu_aba"/>
</dbReference>
<dbReference type="SUPFAM" id="SSF52016">
    <property type="entry name" value="LeuD/IlvD-like"/>
    <property type="match status" value="1"/>
</dbReference>
<dbReference type="InterPro" id="IPR036008">
    <property type="entry name" value="Aconitase_4Fe-4S_dom"/>
</dbReference>
<comment type="cofactor">
    <cofactor evidence="1">
        <name>[4Fe-4S] cluster</name>
        <dbReference type="ChEBI" id="CHEBI:49883"/>
    </cofactor>
</comment>
<dbReference type="FunFam" id="3.30.499.10:FF:000002">
    <property type="entry name" value="Aconitate hydratase"/>
    <property type="match status" value="1"/>
</dbReference>
<dbReference type="PROSITE" id="PS00450">
    <property type="entry name" value="ACONITASE_1"/>
    <property type="match status" value="1"/>
</dbReference>
<evidence type="ECO:0000256" key="8">
    <source>
        <dbReference type="ARBA" id="ARBA00023004"/>
    </source>
</evidence>
<evidence type="ECO:0000313" key="15">
    <source>
        <dbReference type="EMBL" id="TDT33240.1"/>
    </source>
</evidence>
<dbReference type="CDD" id="cd01580">
    <property type="entry name" value="AcnA_IRP_Swivel"/>
    <property type="match status" value="1"/>
</dbReference>
<reference evidence="15 16" key="1">
    <citation type="submission" date="2019-03" db="EMBL/GenBank/DDBJ databases">
        <title>Genomic Encyclopedia of Archaeal and Bacterial Type Strains, Phase II (KMG-II): from individual species to whole genera.</title>
        <authorList>
            <person name="Goeker M."/>
        </authorList>
    </citation>
    <scope>NUCLEOTIDE SEQUENCE [LARGE SCALE GENOMIC DNA]</scope>
    <source>
        <strain evidence="15 16">DSM 24323</strain>
    </source>
</reference>
<dbReference type="PANTHER" id="PTHR11670">
    <property type="entry name" value="ACONITASE/IRON-RESPONSIVE ELEMENT FAMILY MEMBER"/>
    <property type="match status" value="1"/>
</dbReference>
<feature type="region of interest" description="Disordered" evidence="12">
    <location>
        <begin position="399"/>
        <end position="454"/>
    </location>
</feature>
<evidence type="ECO:0000313" key="16">
    <source>
        <dbReference type="Proteomes" id="UP000295371"/>
    </source>
</evidence>
<dbReference type="SUPFAM" id="SSF53732">
    <property type="entry name" value="Aconitase iron-sulfur domain"/>
    <property type="match status" value="1"/>
</dbReference>
<evidence type="ECO:0000256" key="3">
    <source>
        <dbReference type="ARBA" id="ARBA00007185"/>
    </source>
</evidence>
<dbReference type="Gene3D" id="3.30.499.10">
    <property type="entry name" value="Aconitase, domain 3"/>
    <property type="match status" value="2"/>
</dbReference>
<keyword evidence="10" id="KW-0456">Lyase</keyword>
<evidence type="ECO:0000256" key="2">
    <source>
        <dbReference type="ARBA" id="ARBA00004717"/>
    </source>
</evidence>
<dbReference type="PRINTS" id="PR00415">
    <property type="entry name" value="ACONITASE"/>
</dbReference>
<dbReference type="GO" id="GO:0019679">
    <property type="term" value="P:propionate metabolic process, methylcitrate cycle"/>
    <property type="evidence" value="ECO:0007669"/>
    <property type="project" value="UniProtKB-ARBA"/>
</dbReference>
<dbReference type="GO" id="GO:0006099">
    <property type="term" value="P:tricarboxylic acid cycle"/>
    <property type="evidence" value="ECO:0007669"/>
    <property type="project" value="UniProtKB-UniPathway"/>
</dbReference>
<evidence type="ECO:0000256" key="5">
    <source>
        <dbReference type="ARBA" id="ARBA00019378"/>
    </source>
</evidence>
<dbReference type="GO" id="GO:0046872">
    <property type="term" value="F:metal ion binding"/>
    <property type="evidence" value="ECO:0007669"/>
    <property type="project" value="UniProtKB-KW"/>
</dbReference>
<evidence type="ECO:0000256" key="11">
    <source>
        <dbReference type="ARBA" id="ARBA00023501"/>
    </source>
</evidence>
<feature type="domain" description="Aconitase/3-isopropylmalate dehydratase large subunit alpha/beta/alpha" evidence="13">
    <location>
        <begin position="70"/>
        <end position="605"/>
    </location>
</feature>
<dbReference type="Pfam" id="PF00330">
    <property type="entry name" value="Aconitase"/>
    <property type="match status" value="1"/>
</dbReference>
<comment type="caution">
    <text evidence="15">The sequence shown here is derived from an EMBL/GenBank/DDBJ whole genome shotgun (WGS) entry which is preliminary data.</text>
</comment>
<dbReference type="EC" id="4.2.1.3" evidence="4"/>
<dbReference type="InterPro" id="IPR015928">
    <property type="entry name" value="Aconitase/3IPM_dehydase_swvl"/>
</dbReference>
<evidence type="ECO:0000256" key="12">
    <source>
        <dbReference type="SAM" id="MobiDB-lite"/>
    </source>
</evidence>
<dbReference type="PROSITE" id="PS01244">
    <property type="entry name" value="ACONITASE_2"/>
    <property type="match status" value="1"/>
</dbReference>
<dbReference type="InterPro" id="IPR006249">
    <property type="entry name" value="Aconitase/IRP2"/>
</dbReference>
<keyword evidence="7" id="KW-0479">Metal-binding</keyword>
<evidence type="ECO:0000256" key="7">
    <source>
        <dbReference type="ARBA" id="ARBA00022723"/>
    </source>
</evidence>
<evidence type="ECO:0000256" key="6">
    <source>
        <dbReference type="ARBA" id="ARBA00022532"/>
    </source>
</evidence>
<dbReference type="Pfam" id="PF00694">
    <property type="entry name" value="Aconitase_C"/>
    <property type="match status" value="1"/>
</dbReference>
<feature type="domain" description="Aconitase A/isopropylmalate dehydratase small subunit swivel" evidence="14">
    <location>
        <begin position="735"/>
        <end position="864"/>
    </location>
</feature>
<dbReference type="UniPathway" id="UPA00223">
    <property type="reaction ID" value="UER00718"/>
</dbReference>
<dbReference type="InterPro" id="IPR018136">
    <property type="entry name" value="Aconitase_4Fe-4S_BS"/>
</dbReference>
<name>A0A4R7J741_9ACTN</name>
<dbReference type="GO" id="GO:0003994">
    <property type="term" value="F:aconitate hydratase activity"/>
    <property type="evidence" value="ECO:0007669"/>
    <property type="project" value="UniProtKB-EC"/>
</dbReference>
<dbReference type="UniPathway" id="UPA00946"/>
<organism evidence="15 16">
    <name type="scientific">Naumannella halotolerans</name>
    <dbReference type="NCBI Taxonomy" id="993414"/>
    <lineage>
        <taxon>Bacteria</taxon>
        <taxon>Bacillati</taxon>
        <taxon>Actinomycetota</taxon>
        <taxon>Actinomycetes</taxon>
        <taxon>Propionibacteriales</taxon>
        <taxon>Propionibacteriaceae</taxon>
        <taxon>Naumannella</taxon>
    </lineage>
</organism>
<evidence type="ECO:0000256" key="4">
    <source>
        <dbReference type="ARBA" id="ARBA00012926"/>
    </source>
</evidence>
<dbReference type="Gene3D" id="6.10.190.10">
    <property type="match status" value="1"/>
</dbReference>
<dbReference type="FunFam" id="3.20.19.10:FF:000001">
    <property type="entry name" value="Aconitate hydratase"/>
    <property type="match status" value="1"/>
</dbReference>
<sequence length="941" mass="101962">MSVNSFGAEDQLEVNGTSYQIYRLDKVEGSEKLPYSLKVLLENLLRTEDGANITADDIRALGSWDPTAEPSKEIQFTPARVVMQDFTGVPCIVDLATMREAIADLGGDPAKVNPLSPAELVIDHSVIADVFGRPDAFEKNVEIEYGRNRERYQFLRWGQTAFDDFKVVPPGTGIVHQVNIENLAKVIYPRTVDGVLQAYPDTCVGTDSHTTMVNGLGVVGWGVGGIEAEAAMLGQPVSMLIPRVVGFKLHGELPDGATATDLVLTITEMLRQHGVVGKFVEFYGSGVGAVPLANRATIGNMSPEFGSTIAVWPIDSNTTDYLRLTGRDEDQIALVEEYSKLQGLWHDPEVEAAYSEYLELDLATVVPSIAGPKRPQDRILLSNSKGAFREVIDTYVDDDGGQRLNGYDRDVAGSFPASDPTDNQPGEEEVDESAKPVEYDHASESLDRPTKPTPVKLEDGSEFELDHGAVTIAAITSCTNTSNPSVMVAAALVAKNAIEKGLNRKPWVKTTLAPGSKVVMDYYDKAGLTPYLDKMGFNLVGYGCTTCIGNSGPLIREVSDAVNEADLAVTSVLSGNRNFEGRINPDVKMNYLASPPLVVTYAIAGTMDIDLFNEPLGTDTDGNDVFMKDIWPSQTQIDEVVSSSINAEMFTKGYADVFAGDEQWQNLPTPEGKVFEWDDESTYVRRPPYFEGMPEKPEPVADISGARVLLKLGDSVTTDHISPAGAIKADSPAGKYLSEHGVERKDFNSYGSRRGNHEIMIRGTFANIRLRNQLAPGTEGGVTRDFTVEDGPVTTVFEASERYQEAGIPLVVLGGKEYGSGSSRDWAAKGTALLGVKAVITESYERIHRSNLIGMGVLPLQFPAGENAESLGLSGEETFDISGITALNEGSTPKTVKVTATKEGAEPIEFDAVVRIDTPGEADYYRNGGIMQYVLRQLASR</sequence>